<accession>A0A8J6XGH7</accession>
<feature type="compositionally biased region" description="Basic and acidic residues" evidence="1">
    <location>
        <begin position="100"/>
        <end position="115"/>
    </location>
</feature>
<evidence type="ECO:0000256" key="1">
    <source>
        <dbReference type="SAM" id="MobiDB-lite"/>
    </source>
</evidence>
<dbReference type="AlphaFoldDB" id="A0A8J6XGH7"/>
<feature type="region of interest" description="Disordered" evidence="1">
    <location>
        <begin position="86"/>
        <end position="115"/>
    </location>
</feature>
<gene>
    <name evidence="2" type="ORF">ICL16_08170</name>
</gene>
<organism evidence="2 3">
    <name type="scientific">Iningainema tapete BLCC-T55</name>
    <dbReference type="NCBI Taxonomy" id="2748662"/>
    <lineage>
        <taxon>Bacteria</taxon>
        <taxon>Bacillati</taxon>
        <taxon>Cyanobacteriota</taxon>
        <taxon>Cyanophyceae</taxon>
        <taxon>Nostocales</taxon>
        <taxon>Scytonemataceae</taxon>
        <taxon>Iningainema tapete</taxon>
    </lineage>
</organism>
<comment type="caution">
    <text evidence="2">The sequence shown here is derived from an EMBL/GenBank/DDBJ whole genome shotgun (WGS) entry which is preliminary data.</text>
</comment>
<dbReference type="RefSeq" id="WP_190826351.1">
    <property type="nucleotide sequence ID" value="NZ_CAWPPI010000034.1"/>
</dbReference>
<dbReference type="Proteomes" id="UP000629098">
    <property type="component" value="Unassembled WGS sequence"/>
</dbReference>
<feature type="region of interest" description="Disordered" evidence="1">
    <location>
        <begin position="33"/>
        <end position="53"/>
    </location>
</feature>
<protein>
    <submittedName>
        <fullName evidence="2">Uncharacterized protein</fullName>
    </submittedName>
</protein>
<sequence>MNALIEAAREEKVSLAMIAYIAREAIKELNISKEKFEEARRNPPTAEEQRDAAKNFTIFSKEISEQVQELDKLALGDLKDDQLQTQQPEKLLEQNSTNFDNDKKDDDSNNNGEKLKEESNKIAVIKAVNVQQFVIPVIVQRLAQLGRSDKENIVYEGQDYTASLRLEKDYQTLSLDRNSPTNEEAREALLASKNSNEQEYSIVINNLTQEEFERFKALFKEEQVRKEEKQQAEFPVQIKSNSVIES</sequence>
<evidence type="ECO:0000313" key="2">
    <source>
        <dbReference type="EMBL" id="MBD2772062.1"/>
    </source>
</evidence>
<dbReference type="EMBL" id="JACXAE010000034">
    <property type="protein sequence ID" value="MBD2772062.1"/>
    <property type="molecule type" value="Genomic_DNA"/>
</dbReference>
<keyword evidence="3" id="KW-1185">Reference proteome</keyword>
<evidence type="ECO:0000313" key="3">
    <source>
        <dbReference type="Proteomes" id="UP000629098"/>
    </source>
</evidence>
<proteinExistence type="predicted"/>
<name>A0A8J6XGH7_9CYAN</name>
<reference evidence="2" key="1">
    <citation type="submission" date="2020-09" db="EMBL/GenBank/DDBJ databases">
        <title>Iningainema tapete sp. nov. (Scytonemataceae, Cyanobacteria) from greenhouses in central Florida (USA) produces two types of nodularin with biosynthetic potential for microcystin-LR and anabaenopeptins.</title>
        <authorList>
            <person name="Berthold D.E."/>
            <person name="Lefler F.W."/>
            <person name="Huang I.-S."/>
            <person name="Abdulla H."/>
            <person name="Zimba P.V."/>
            <person name="Laughinghouse H.D. IV."/>
        </authorList>
    </citation>
    <scope>NUCLEOTIDE SEQUENCE</scope>
    <source>
        <strain evidence="2">BLCCT55</strain>
    </source>
</reference>